<dbReference type="AlphaFoldDB" id="A0A2S4LS37"/>
<dbReference type="Pfam" id="PF13487">
    <property type="entry name" value="HD_5"/>
    <property type="match status" value="1"/>
</dbReference>
<dbReference type="SMART" id="SM00448">
    <property type="entry name" value="REC"/>
    <property type="match status" value="1"/>
</dbReference>
<comment type="caution">
    <text evidence="4">The sequence shown here is derived from an EMBL/GenBank/DDBJ whole genome shotgun (WGS) entry which is preliminary data.</text>
</comment>
<feature type="modified residue" description="4-aspartylphosphate" evidence="1">
    <location>
        <position position="52"/>
    </location>
</feature>
<keyword evidence="5" id="KW-1185">Reference proteome</keyword>
<proteinExistence type="predicted"/>
<keyword evidence="1" id="KW-0597">Phosphoprotein</keyword>
<dbReference type="CDD" id="cd00077">
    <property type="entry name" value="HDc"/>
    <property type="match status" value="1"/>
</dbReference>
<reference evidence="4 5" key="1">
    <citation type="submission" date="2018-01" db="EMBL/GenBank/DDBJ databases">
        <title>Genomic Encyclopedia of Type Strains, Phase III (KMG-III): the genomes of soil and plant-associated and newly described type strains.</title>
        <authorList>
            <person name="Whitman W."/>
        </authorList>
    </citation>
    <scope>NUCLEOTIDE SEQUENCE [LARGE SCALE GENOMIC DNA]</scope>
    <source>
        <strain evidence="4 5">1131</strain>
    </source>
</reference>
<dbReference type="InterPro" id="IPR003607">
    <property type="entry name" value="HD/PDEase_dom"/>
</dbReference>
<protein>
    <submittedName>
        <fullName evidence="4">Putative two-component system response regulator</fullName>
    </submittedName>
</protein>
<evidence type="ECO:0000259" key="2">
    <source>
        <dbReference type="PROSITE" id="PS50110"/>
    </source>
</evidence>
<dbReference type="GO" id="GO:0000160">
    <property type="term" value="P:phosphorelay signal transduction system"/>
    <property type="evidence" value="ECO:0007669"/>
    <property type="project" value="InterPro"/>
</dbReference>
<evidence type="ECO:0000313" key="4">
    <source>
        <dbReference type="EMBL" id="POR45277.1"/>
    </source>
</evidence>
<dbReference type="InterPro" id="IPR001789">
    <property type="entry name" value="Sig_transdc_resp-reg_receiver"/>
</dbReference>
<evidence type="ECO:0000313" key="5">
    <source>
        <dbReference type="Proteomes" id="UP000236919"/>
    </source>
</evidence>
<dbReference type="PANTHER" id="PTHR45228">
    <property type="entry name" value="CYCLIC DI-GMP PHOSPHODIESTERASE TM_0186-RELATED"/>
    <property type="match status" value="1"/>
</dbReference>
<sequence length="353" mass="38722">MRIMIVDDNRTYLMVLRGIVNNIGRHEISVFANPLDALAAAATTEFDLILVDYLMPEMDGVAFIRALRQLPNHHHQPIVMVTTAEQRETRIAALDAGATDFLRKPVEPVELRVRVHNLLQLREAQTLMRDRAAWLAREVRQATQELVESQRDMARRLSRAIDCRDGHTGDHVARMAGLCRLIAKGLGLDEEQCETIFAAAPMHDVGKIGIPDSILQKPGRLTDAEMALMRTHVAIGEAILADGQSSLMHCAARIASSHHERWDGKGYPRGLAGEAIPIEGRIAAVADVFEALCADRVYRPGWPLGEARDFIRSGSGSHFDPACVAAFEARWGEIAALMQASQAPASPAVARAG</sequence>
<evidence type="ECO:0000259" key="3">
    <source>
        <dbReference type="PROSITE" id="PS51832"/>
    </source>
</evidence>
<dbReference type="GO" id="GO:0008081">
    <property type="term" value="F:phosphoric diester hydrolase activity"/>
    <property type="evidence" value="ECO:0007669"/>
    <property type="project" value="UniProtKB-ARBA"/>
</dbReference>
<organism evidence="4 5">
    <name type="scientific">Bosea psychrotolerans</name>
    <dbReference type="NCBI Taxonomy" id="1871628"/>
    <lineage>
        <taxon>Bacteria</taxon>
        <taxon>Pseudomonadati</taxon>
        <taxon>Pseudomonadota</taxon>
        <taxon>Alphaproteobacteria</taxon>
        <taxon>Hyphomicrobiales</taxon>
        <taxon>Boseaceae</taxon>
        <taxon>Bosea</taxon>
    </lineage>
</organism>
<gene>
    <name evidence="4" type="ORF">CYD53_13714</name>
</gene>
<dbReference type="Gene3D" id="1.10.3210.10">
    <property type="entry name" value="Hypothetical protein af1432"/>
    <property type="match status" value="1"/>
</dbReference>
<feature type="domain" description="Response regulatory" evidence="2">
    <location>
        <begin position="2"/>
        <end position="119"/>
    </location>
</feature>
<name>A0A2S4LS37_9HYPH</name>
<accession>A0A2S4LS37</accession>
<dbReference type="PANTHER" id="PTHR45228:SF1">
    <property type="entry name" value="CYCLIC DI-GMP PHOSPHODIESTERASE TM_0186"/>
    <property type="match status" value="1"/>
</dbReference>
<dbReference type="RefSeq" id="WP_103721586.1">
    <property type="nucleotide sequence ID" value="NZ_PQFZ01000037.1"/>
</dbReference>
<dbReference type="OrthoDB" id="9802066at2"/>
<dbReference type="PROSITE" id="PS51832">
    <property type="entry name" value="HD_GYP"/>
    <property type="match status" value="1"/>
</dbReference>
<dbReference type="SMART" id="SM00471">
    <property type="entry name" value="HDc"/>
    <property type="match status" value="1"/>
</dbReference>
<dbReference type="PROSITE" id="PS50110">
    <property type="entry name" value="RESPONSE_REGULATORY"/>
    <property type="match status" value="1"/>
</dbReference>
<dbReference type="InterPro" id="IPR037522">
    <property type="entry name" value="HD_GYP_dom"/>
</dbReference>
<dbReference type="Proteomes" id="UP000236919">
    <property type="component" value="Unassembled WGS sequence"/>
</dbReference>
<dbReference type="EMBL" id="PQFZ01000037">
    <property type="protein sequence ID" value="POR45277.1"/>
    <property type="molecule type" value="Genomic_DNA"/>
</dbReference>
<evidence type="ECO:0000256" key="1">
    <source>
        <dbReference type="PROSITE-ProRule" id="PRU00169"/>
    </source>
</evidence>
<dbReference type="CDD" id="cd17551">
    <property type="entry name" value="REC_RpfG-like"/>
    <property type="match status" value="1"/>
</dbReference>
<dbReference type="SUPFAM" id="SSF109604">
    <property type="entry name" value="HD-domain/PDEase-like"/>
    <property type="match status" value="1"/>
</dbReference>
<dbReference type="SUPFAM" id="SSF52172">
    <property type="entry name" value="CheY-like"/>
    <property type="match status" value="1"/>
</dbReference>
<dbReference type="Pfam" id="PF00072">
    <property type="entry name" value="Response_reg"/>
    <property type="match status" value="1"/>
</dbReference>
<dbReference type="Gene3D" id="3.40.50.2300">
    <property type="match status" value="1"/>
</dbReference>
<dbReference type="InterPro" id="IPR052020">
    <property type="entry name" value="Cyclic_di-GMP/3'3'-cGAMP_PDE"/>
</dbReference>
<dbReference type="InterPro" id="IPR011006">
    <property type="entry name" value="CheY-like_superfamily"/>
</dbReference>
<feature type="domain" description="HD-GYP" evidence="3">
    <location>
        <begin position="146"/>
        <end position="343"/>
    </location>
</feature>